<evidence type="ECO:0000256" key="1">
    <source>
        <dbReference type="ARBA" id="ARBA00005863"/>
    </source>
</evidence>
<organism evidence="4 5">
    <name type="scientific">Colletotrichum navitas</name>
    <dbReference type="NCBI Taxonomy" id="681940"/>
    <lineage>
        <taxon>Eukaryota</taxon>
        <taxon>Fungi</taxon>
        <taxon>Dikarya</taxon>
        <taxon>Ascomycota</taxon>
        <taxon>Pezizomycotina</taxon>
        <taxon>Sordariomycetes</taxon>
        <taxon>Hypocreomycetidae</taxon>
        <taxon>Glomerellales</taxon>
        <taxon>Glomerellaceae</taxon>
        <taxon>Colletotrichum</taxon>
        <taxon>Colletotrichum graminicola species complex</taxon>
    </lineage>
</organism>
<protein>
    <submittedName>
        <fullName evidence="4">Citrinin biosynthesis oxidoreductase CtnB</fullName>
    </submittedName>
</protein>
<dbReference type="InterPro" id="IPR050593">
    <property type="entry name" value="LovG"/>
</dbReference>
<dbReference type="GO" id="GO:0005737">
    <property type="term" value="C:cytoplasm"/>
    <property type="evidence" value="ECO:0007669"/>
    <property type="project" value="TreeGrafter"/>
</dbReference>
<accession>A0AAD8PTT0</accession>
<dbReference type="Pfam" id="PF03959">
    <property type="entry name" value="FSH1"/>
    <property type="match status" value="1"/>
</dbReference>
<evidence type="ECO:0000256" key="2">
    <source>
        <dbReference type="ARBA" id="ARBA00022801"/>
    </source>
</evidence>
<keyword evidence="5" id="KW-1185">Reference proteome</keyword>
<evidence type="ECO:0000313" key="5">
    <source>
        <dbReference type="Proteomes" id="UP001230504"/>
    </source>
</evidence>
<dbReference type="GeneID" id="85448177"/>
<dbReference type="Gene3D" id="3.40.50.1820">
    <property type="entry name" value="alpha/beta hydrolase"/>
    <property type="match status" value="1"/>
</dbReference>
<dbReference type="InterPro" id="IPR005645">
    <property type="entry name" value="FSH-like_dom"/>
</dbReference>
<proteinExistence type="inferred from homology"/>
<dbReference type="RefSeq" id="XP_060411612.1">
    <property type="nucleotide sequence ID" value="XM_060563937.1"/>
</dbReference>
<dbReference type="GO" id="GO:0005634">
    <property type="term" value="C:nucleus"/>
    <property type="evidence" value="ECO:0007669"/>
    <property type="project" value="TreeGrafter"/>
</dbReference>
<dbReference type="AlphaFoldDB" id="A0AAD8PTT0"/>
<gene>
    <name evidence="4" type="ORF">LY79DRAFT_671650</name>
</gene>
<name>A0AAD8PTT0_9PEZI</name>
<dbReference type="SUPFAM" id="SSF53474">
    <property type="entry name" value="alpha/beta-Hydrolases"/>
    <property type="match status" value="1"/>
</dbReference>
<comment type="similarity">
    <text evidence="1">Belongs to the LovG family.</text>
</comment>
<comment type="caution">
    <text evidence="4">The sequence shown here is derived from an EMBL/GenBank/DDBJ whole genome shotgun (WGS) entry which is preliminary data.</text>
</comment>
<feature type="domain" description="Serine hydrolase" evidence="3">
    <location>
        <begin position="13"/>
        <end position="245"/>
    </location>
</feature>
<evidence type="ECO:0000259" key="3">
    <source>
        <dbReference type="Pfam" id="PF03959"/>
    </source>
</evidence>
<sequence length="261" mass="28522">MASPSVDTTISLPRILCLHGGGTNAAIFKAQCRGLRRALSASFRLVFADGPFLCDPHPDIIPIYGGDGPFRRWLRWRASDGYVDAHTTIRLIHRQLSNAMEADDRLGGTGDWVGVLGFSQGASICASYLWTQQALSGQPMISNSKWRFGILLAGRPPLVALDERVKLPVGINTADAVASEFRYWPDGSGLGHVLRVPTLHVHGTADPGLEQHRRLLNQYCDPSTVRLVEWDGAHRVPLKKADVDAVARIIVDLAQEAESTI</sequence>
<dbReference type="InterPro" id="IPR029058">
    <property type="entry name" value="AB_hydrolase_fold"/>
</dbReference>
<keyword evidence="2" id="KW-0378">Hydrolase</keyword>
<dbReference type="PANTHER" id="PTHR48070">
    <property type="entry name" value="ESTERASE OVCA2"/>
    <property type="match status" value="1"/>
</dbReference>
<dbReference type="EMBL" id="JAHLJV010000053">
    <property type="protein sequence ID" value="KAK1580579.1"/>
    <property type="molecule type" value="Genomic_DNA"/>
</dbReference>
<evidence type="ECO:0000313" key="4">
    <source>
        <dbReference type="EMBL" id="KAK1580579.1"/>
    </source>
</evidence>
<dbReference type="GO" id="GO:0044550">
    <property type="term" value="P:secondary metabolite biosynthetic process"/>
    <property type="evidence" value="ECO:0007669"/>
    <property type="project" value="TreeGrafter"/>
</dbReference>
<dbReference type="GO" id="GO:0016787">
    <property type="term" value="F:hydrolase activity"/>
    <property type="evidence" value="ECO:0007669"/>
    <property type="project" value="UniProtKB-KW"/>
</dbReference>
<dbReference type="PANTHER" id="PTHR48070:SF3">
    <property type="entry name" value="ESTERASE DBAE-RELATED"/>
    <property type="match status" value="1"/>
</dbReference>
<reference evidence="4" key="1">
    <citation type="submission" date="2021-06" db="EMBL/GenBank/DDBJ databases">
        <title>Comparative genomics, transcriptomics and evolutionary studies reveal genomic signatures of adaptation to plant cell wall in hemibiotrophic fungi.</title>
        <authorList>
            <consortium name="DOE Joint Genome Institute"/>
            <person name="Baroncelli R."/>
            <person name="Diaz J.F."/>
            <person name="Benocci T."/>
            <person name="Peng M."/>
            <person name="Battaglia E."/>
            <person name="Haridas S."/>
            <person name="Andreopoulos W."/>
            <person name="Labutti K."/>
            <person name="Pangilinan J."/>
            <person name="Floch G.L."/>
            <person name="Makela M.R."/>
            <person name="Henrissat B."/>
            <person name="Grigoriev I.V."/>
            <person name="Crouch J.A."/>
            <person name="De Vries R.P."/>
            <person name="Sukno S.A."/>
            <person name="Thon M.R."/>
        </authorList>
    </citation>
    <scope>NUCLEOTIDE SEQUENCE</scope>
    <source>
        <strain evidence="4">CBS 125086</strain>
    </source>
</reference>
<dbReference type="Proteomes" id="UP001230504">
    <property type="component" value="Unassembled WGS sequence"/>
</dbReference>